<feature type="transmembrane region" description="Helical" evidence="1">
    <location>
        <begin position="223"/>
        <end position="244"/>
    </location>
</feature>
<sequence length="373" mass="42532">MKRYGNLLFTIGYAIYITYFVLFSSTLPATFHVNSLGSFLNIIAILFILCSILLSDKSPLMWGFCIISIILGIIFYFTSGDSMILIFCIFIAGGITVKNIRNIIKVDFIIRSLTVIFIILINKTHLISSIFVYRNDGFVRDSLGFSHPNTFGAFIMLLIMDWILLRYNRLKYLDVFFFILIAYILKIISDPRASVIAIIVSVILIVIFKIFKNNLIRLDIAGLIMSLIYPIFAIVSYVAVFLYAEGNLTVSYINDFLSGRITLMSNYLVNYGISIFGQRVRMFDSLDSGGTYTGFIDNTYMSLLIRYGLVALLLFCILYFFLTIRTFRNHNYALLIVLISLASFGLMEATLIYPAFNLTCVLLLNLRTEENLQ</sequence>
<keyword evidence="1" id="KW-1133">Transmembrane helix</keyword>
<evidence type="ECO:0000313" key="3">
    <source>
        <dbReference type="Proteomes" id="UP000051264"/>
    </source>
</evidence>
<feature type="transmembrane region" description="Helical" evidence="1">
    <location>
        <begin position="83"/>
        <end position="100"/>
    </location>
</feature>
<dbReference type="PATRIC" id="fig|1423747.3.peg.1755"/>
<feature type="transmembrane region" description="Helical" evidence="1">
    <location>
        <begin position="112"/>
        <end position="133"/>
    </location>
</feature>
<dbReference type="STRING" id="1423747.FC69_GL001726"/>
<dbReference type="Proteomes" id="UP000051264">
    <property type="component" value="Unassembled WGS sequence"/>
</dbReference>
<keyword evidence="1" id="KW-0812">Transmembrane</keyword>
<organism evidence="2 3">
    <name type="scientific">Latilactobacillus fuchuensis DSM 14340 = JCM 11249</name>
    <dbReference type="NCBI Taxonomy" id="1423747"/>
    <lineage>
        <taxon>Bacteria</taxon>
        <taxon>Bacillati</taxon>
        <taxon>Bacillota</taxon>
        <taxon>Bacilli</taxon>
        <taxon>Lactobacillales</taxon>
        <taxon>Lactobacillaceae</taxon>
        <taxon>Latilactobacillus</taxon>
    </lineage>
</organism>
<feature type="transmembrane region" description="Helical" evidence="1">
    <location>
        <begin position="33"/>
        <end position="53"/>
    </location>
</feature>
<feature type="transmembrane region" description="Helical" evidence="1">
    <location>
        <begin position="7"/>
        <end position="27"/>
    </location>
</feature>
<dbReference type="AlphaFoldDB" id="A0A0R1RQD5"/>
<accession>A0A0R1RQD5</accession>
<protein>
    <recommendedName>
        <fullName evidence="4">Polysaccharide polymerase</fullName>
    </recommendedName>
</protein>
<feature type="transmembrane region" description="Helical" evidence="1">
    <location>
        <begin position="194"/>
        <end position="211"/>
    </location>
</feature>
<comment type="caution">
    <text evidence="2">The sequence shown here is derived from an EMBL/GenBank/DDBJ whole genome shotgun (WGS) entry which is preliminary data.</text>
</comment>
<evidence type="ECO:0000256" key="1">
    <source>
        <dbReference type="SAM" id="Phobius"/>
    </source>
</evidence>
<evidence type="ECO:0008006" key="4">
    <source>
        <dbReference type="Google" id="ProtNLM"/>
    </source>
</evidence>
<evidence type="ECO:0000313" key="2">
    <source>
        <dbReference type="EMBL" id="KRL59287.1"/>
    </source>
</evidence>
<feature type="transmembrane region" description="Helical" evidence="1">
    <location>
        <begin position="145"/>
        <end position="165"/>
    </location>
</feature>
<feature type="transmembrane region" description="Helical" evidence="1">
    <location>
        <begin position="334"/>
        <end position="356"/>
    </location>
</feature>
<gene>
    <name evidence="2" type="ORF">FC69_GL001726</name>
</gene>
<reference evidence="2 3" key="1">
    <citation type="journal article" date="2015" name="Genome Announc.">
        <title>Expanding the biotechnology potential of lactobacilli through comparative genomics of 213 strains and associated genera.</title>
        <authorList>
            <person name="Sun Z."/>
            <person name="Harris H.M."/>
            <person name="McCann A."/>
            <person name="Guo C."/>
            <person name="Argimon S."/>
            <person name="Zhang W."/>
            <person name="Yang X."/>
            <person name="Jeffery I.B."/>
            <person name="Cooney J.C."/>
            <person name="Kagawa T.F."/>
            <person name="Liu W."/>
            <person name="Song Y."/>
            <person name="Salvetti E."/>
            <person name="Wrobel A."/>
            <person name="Rasinkangas P."/>
            <person name="Parkhill J."/>
            <person name="Rea M.C."/>
            <person name="O'Sullivan O."/>
            <person name="Ritari J."/>
            <person name="Douillard F.P."/>
            <person name="Paul Ross R."/>
            <person name="Yang R."/>
            <person name="Briner A.E."/>
            <person name="Felis G.E."/>
            <person name="de Vos W.M."/>
            <person name="Barrangou R."/>
            <person name="Klaenhammer T.R."/>
            <person name="Caufield P.W."/>
            <person name="Cui Y."/>
            <person name="Zhang H."/>
            <person name="O'Toole P.W."/>
        </authorList>
    </citation>
    <scope>NUCLEOTIDE SEQUENCE [LARGE SCALE GENOMIC DNA]</scope>
    <source>
        <strain evidence="2 3">DSM 14340</strain>
    </source>
</reference>
<name>A0A0R1RQD5_9LACO</name>
<keyword evidence="1" id="KW-0472">Membrane</keyword>
<feature type="transmembrane region" description="Helical" evidence="1">
    <location>
        <begin position="172"/>
        <end position="188"/>
    </location>
</feature>
<dbReference type="OrthoDB" id="2000069at2"/>
<proteinExistence type="predicted"/>
<dbReference type="RefSeq" id="WP_025083566.1">
    <property type="nucleotide sequence ID" value="NZ_AZEX01000051.1"/>
</dbReference>
<feature type="transmembrane region" description="Helical" evidence="1">
    <location>
        <begin position="60"/>
        <end position="77"/>
    </location>
</feature>
<feature type="transmembrane region" description="Helical" evidence="1">
    <location>
        <begin position="304"/>
        <end position="322"/>
    </location>
</feature>
<dbReference type="EMBL" id="AZEX01000051">
    <property type="protein sequence ID" value="KRL59287.1"/>
    <property type="molecule type" value="Genomic_DNA"/>
</dbReference>